<evidence type="ECO:0000256" key="1">
    <source>
        <dbReference type="ARBA" id="ARBA00004651"/>
    </source>
</evidence>
<evidence type="ECO:0000256" key="2">
    <source>
        <dbReference type="ARBA" id="ARBA00022448"/>
    </source>
</evidence>
<keyword evidence="5 7" id="KW-1133">Transmembrane helix</keyword>
<comment type="similarity">
    <text evidence="7">Belongs to the binding-protein-dependent transport system permease family.</text>
</comment>
<dbReference type="RefSeq" id="WP_013779683.1">
    <property type="nucleotide sequence ID" value="NC_015520.1"/>
</dbReference>
<feature type="transmembrane region" description="Helical" evidence="7">
    <location>
        <begin position="84"/>
        <end position="102"/>
    </location>
</feature>
<dbReference type="InterPro" id="IPR035906">
    <property type="entry name" value="MetI-like_sf"/>
</dbReference>
<keyword evidence="4 7" id="KW-0812">Transmembrane</keyword>
<dbReference type="Gene3D" id="1.10.3720.10">
    <property type="entry name" value="MetI-like"/>
    <property type="match status" value="1"/>
</dbReference>
<protein>
    <submittedName>
        <fullName evidence="9">Binding-protein-dependent transport systems inner membrane component</fullName>
    </submittedName>
</protein>
<sequence length="290" mass="33179">MRHKRKLTLEQKRSMEGYVFITPWIIGFATFIAYPFFESLWLSFHKVTEVANLESEWTGWANYINAFIVDINFLPNFIMTVNNTLINTPLIIVFALFIAILLNRDIKLKAFFRAAFFLPVLLGTGFILQQLLGQGVNQQALTRGIAIPEEFFVYLGPTVASYVQGFFDRLTLILWKSGVQIILFLAGLQGISASLYESARCDGASEWEMFWQITLPMISPVILLNIIYTLIDSFTDVSNPIVDYVINVAFRQLNFGYGAALGWIYFIFVFIVVAVIFLISKRFVYYAGDR</sequence>
<reference evidence="10" key="1">
    <citation type="submission" date="2010-11" db="EMBL/GenBank/DDBJ databases">
        <title>The complete genome of Mahella australiensis DSM 15567.</title>
        <authorList>
            <consortium name="US DOE Joint Genome Institute (JGI-PGF)"/>
            <person name="Lucas S."/>
            <person name="Copeland A."/>
            <person name="Lapidus A."/>
            <person name="Bruce D."/>
            <person name="Goodwin L."/>
            <person name="Pitluck S."/>
            <person name="Kyrpides N."/>
            <person name="Mavromatis K."/>
            <person name="Pagani I."/>
            <person name="Ivanova N."/>
            <person name="Teshima H."/>
            <person name="Brettin T."/>
            <person name="Detter J.C."/>
            <person name="Han C."/>
            <person name="Tapia R."/>
            <person name="Land M."/>
            <person name="Hauser L."/>
            <person name="Markowitz V."/>
            <person name="Cheng J.-F."/>
            <person name="Hugenholtz P."/>
            <person name="Woyke T."/>
            <person name="Wu D."/>
            <person name="Spring S."/>
            <person name="Pukall R."/>
            <person name="Steenblock K."/>
            <person name="Schneider S."/>
            <person name="Klenk H.-P."/>
            <person name="Eisen J.A."/>
        </authorList>
    </citation>
    <scope>NUCLEOTIDE SEQUENCE [LARGE SCALE GENOMIC DNA]</scope>
    <source>
        <strain evidence="10">DSM 15567 / CIP 107919 / 50-1 BON</strain>
    </source>
</reference>
<keyword evidence="6 7" id="KW-0472">Membrane</keyword>
<evidence type="ECO:0000256" key="4">
    <source>
        <dbReference type="ARBA" id="ARBA00022692"/>
    </source>
</evidence>
<comment type="subcellular location">
    <subcellularLocation>
        <location evidence="1 7">Cell membrane</location>
        <topology evidence="1 7">Multi-pass membrane protein</topology>
    </subcellularLocation>
</comment>
<evidence type="ECO:0000259" key="8">
    <source>
        <dbReference type="PROSITE" id="PS50928"/>
    </source>
</evidence>
<dbReference type="Pfam" id="PF00528">
    <property type="entry name" value="BPD_transp_1"/>
    <property type="match status" value="1"/>
</dbReference>
<dbReference type="PANTHER" id="PTHR43227">
    <property type="entry name" value="BLL4140 PROTEIN"/>
    <property type="match status" value="1"/>
</dbReference>
<feature type="transmembrane region" description="Helical" evidence="7">
    <location>
        <begin position="114"/>
        <end position="132"/>
    </location>
</feature>
<dbReference type="eggNOG" id="COG1175">
    <property type="taxonomic scope" value="Bacteria"/>
</dbReference>
<evidence type="ECO:0000313" key="9">
    <source>
        <dbReference type="EMBL" id="AEE95249.1"/>
    </source>
</evidence>
<dbReference type="CDD" id="cd06261">
    <property type="entry name" value="TM_PBP2"/>
    <property type="match status" value="1"/>
</dbReference>
<name>F3ZV99_MAHA5</name>
<keyword evidence="10" id="KW-1185">Reference proteome</keyword>
<dbReference type="PROSITE" id="PS50928">
    <property type="entry name" value="ABC_TM1"/>
    <property type="match status" value="1"/>
</dbReference>
<dbReference type="STRING" id="697281.Mahau_0026"/>
<evidence type="ECO:0000256" key="5">
    <source>
        <dbReference type="ARBA" id="ARBA00022989"/>
    </source>
</evidence>
<dbReference type="AlphaFoldDB" id="F3ZV99"/>
<evidence type="ECO:0000313" key="10">
    <source>
        <dbReference type="Proteomes" id="UP000008457"/>
    </source>
</evidence>
<dbReference type="Proteomes" id="UP000008457">
    <property type="component" value="Chromosome"/>
</dbReference>
<feature type="transmembrane region" description="Helical" evidence="7">
    <location>
        <begin position="209"/>
        <end position="231"/>
    </location>
</feature>
<evidence type="ECO:0000256" key="7">
    <source>
        <dbReference type="RuleBase" id="RU363032"/>
    </source>
</evidence>
<dbReference type="GO" id="GO:0005886">
    <property type="term" value="C:plasma membrane"/>
    <property type="evidence" value="ECO:0007669"/>
    <property type="project" value="UniProtKB-SubCell"/>
</dbReference>
<gene>
    <name evidence="9" type="ordered locus">Mahau_0026</name>
</gene>
<feature type="transmembrane region" description="Helical" evidence="7">
    <location>
        <begin position="178"/>
        <end position="197"/>
    </location>
</feature>
<dbReference type="HOGENOM" id="CLU_016047_0_2_9"/>
<organism evidence="9 10">
    <name type="scientific">Mahella australiensis (strain DSM 15567 / CIP 107919 / 50-1 BON)</name>
    <dbReference type="NCBI Taxonomy" id="697281"/>
    <lineage>
        <taxon>Bacteria</taxon>
        <taxon>Bacillati</taxon>
        <taxon>Bacillota</taxon>
        <taxon>Clostridia</taxon>
        <taxon>Thermoanaerobacterales</taxon>
        <taxon>Thermoanaerobacterales Family IV. Incertae Sedis</taxon>
        <taxon>Mahella</taxon>
    </lineage>
</organism>
<keyword evidence="3" id="KW-1003">Cell membrane</keyword>
<accession>F3ZV99</accession>
<dbReference type="InterPro" id="IPR000515">
    <property type="entry name" value="MetI-like"/>
</dbReference>
<keyword evidence="2 7" id="KW-0813">Transport</keyword>
<feature type="transmembrane region" description="Helical" evidence="7">
    <location>
        <begin position="20"/>
        <end position="37"/>
    </location>
</feature>
<dbReference type="InterPro" id="IPR050809">
    <property type="entry name" value="UgpAE/MalFG_permease"/>
</dbReference>
<feature type="domain" description="ABC transmembrane type-1" evidence="8">
    <location>
        <begin position="77"/>
        <end position="276"/>
    </location>
</feature>
<evidence type="ECO:0000256" key="6">
    <source>
        <dbReference type="ARBA" id="ARBA00023136"/>
    </source>
</evidence>
<dbReference type="OrthoDB" id="9788108at2"/>
<reference evidence="9 10" key="2">
    <citation type="journal article" date="2011" name="Stand. Genomic Sci.">
        <title>Complete genome sequence of Mahella australiensis type strain (50-1 BON).</title>
        <authorList>
            <person name="Sikorski J."/>
            <person name="Teshima H."/>
            <person name="Nolan M."/>
            <person name="Lucas S."/>
            <person name="Hammon N."/>
            <person name="Deshpande S."/>
            <person name="Cheng J.F."/>
            <person name="Pitluck S."/>
            <person name="Liolios K."/>
            <person name="Pagani I."/>
            <person name="Ivanova N."/>
            <person name="Huntemann M."/>
            <person name="Mavromatis K."/>
            <person name="Ovchinikova G."/>
            <person name="Pati A."/>
            <person name="Tapia R."/>
            <person name="Han C."/>
            <person name="Goodwin L."/>
            <person name="Chen A."/>
            <person name="Palaniappan K."/>
            <person name="Land M."/>
            <person name="Hauser L."/>
            <person name="Ngatchou-Djao O.D."/>
            <person name="Rohde M."/>
            <person name="Pukall R."/>
            <person name="Spring S."/>
            <person name="Abt B."/>
            <person name="Goker M."/>
            <person name="Detter J.C."/>
            <person name="Woyke T."/>
            <person name="Bristow J."/>
            <person name="Markowitz V."/>
            <person name="Hugenholtz P."/>
            <person name="Eisen J.A."/>
            <person name="Kyrpides N.C."/>
            <person name="Klenk H.P."/>
            <person name="Lapidus A."/>
        </authorList>
    </citation>
    <scope>NUCLEOTIDE SEQUENCE [LARGE SCALE GENOMIC DNA]</scope>
    <source>
        <strain evidence="10">DSM 15567 / CIP 107919 / 50-1 BON</strain>
    </source>
</reference>
<dbReference type="GO" id="GO:0055085">
    <property type="term" value="P:transmembrane transport"/>
    <property type="evidence" value="ECO:0007669"/>
    <property type="project" value="InterPro"/>
</dbReference>
<dbReference type="EMBL" id="CP002360">
    <property type="protein sequence ID" value="AEE95249.1"/>
    <property type="molecule type" value="Genomic_DNA"/>
</dbReference>
<evidence type="ECO:0000256" key="3">
    <source>
        <dbReference type="ARBA" id="ARBA00022475"/>
    </source>
</evidence>
<dbReference type="PANTHER" id="PTHR43227:SF3">
    <property type="entry name" value="BINDING-PROTEIN-DEPENDENT TRANSPORT SYSTEMS INNER MEMBRANE COMPONENT"/>
    <property type="match status" value="1"/>
</dbReference>
<feature type="transmembrane region" description="Helical" evidence="7">
    <location>
        <begin position="260"/>
        <end position="280"/>
    </location>
</feature>
<dbReference type="SUPFAM" id="SSF161098">
    <property type="entry name" value="MetI-like"/>
    <property type="match status" value="1"/>
</dbReference>
<dbReference type="KEGG" id="mas:Mahau_0026"/>
<proteinExistence type="inferred from homology"/>